<dbReference type="AlphaFoldDB" id="A0A3E3DYD8"/>
<dbReference type="RefSeq" id="WP_007049475.1">
    <property type="nucleotide sequence ID" value="NZ_CABKNJ010000005.1"/>
</dbReference>
<sequence length="308" mass="35019">MKHISVLYQETIDMLNIKEDGIYVDGTMGGAGHSLGICKKLSEEGIFIGIDQDDFVFDRAKVRLESTDCKKEFVKGNFHDIKEILMDLGIDKIDGMMADLGVSSFQIDDETRGFSFKKDGPLDMRMDKSKSFSAKELVNTYSYEDLRRVISEYGEEQFAGNIAKHILKNREEKPIETTYELVEIIKNAIPKKFHQMKHPAKKTFQAIRIEVNDEIDALKQSVEDMIDVLDKGGRLAVITFHSLEDRIVKKVFSEYAKGCTCPKEFPVCVCGNTPKVKVLTRKPLLPTEEEIEANPRSRSAKLRVIEKL</sequence>
<dbReference type="PIRSF" id="PIRSF004486">
    <property type="entry name" value="MraW"/>
    <property type="match status" value="1"/>
</dbReference>
<feature type="binding site" evidence="7">
    <location>
        <position position="106"/>
    </location>
    <ligand>
        <name>S-adenosyl-L-methionine</name>
        <dbReference type="ChEBI" id="CHEBI:59789"/>
    </ligand>
</feature>
<evidence type="ECO:0000256" key="5">
    <source>
        <dbReference type="ARBA" id="ARBA00022679"/>
    </source>
</evidence>
<dbReference type="EMBL" id="QUSM01000003">
    <property type="protein sequence ID" value="RGD74096.1"/>
    <property type="molecule type" value="Genomic_DNA"/>
</dbReference>
<keyword evidence="3 7" id="KW-0698">rRNA processing</keyword>
<evidence type="ECO:0000313" key="8">
    <source>
        <dbReference type="EMBL" id="RGD74096.1"/>
    </source>
</evidence>
<comment type="subcellular location">
    <subcellularLocation>
        <location evidence="7">Cytoplasm</location>
    </subcellularLocation>
</comment>
<keyword evidence="4 7" id="KW-0489">Methyltransferase</keyword>
<dbReference type="InterPro" id="IPR023397">
    <property type="entry name" value="SAM-dep_MeTrfase_MraW_recog"/>
</dbReference>
<dbReference type="NCBIfam" id="TIGR00006">
    <property type="entry name" value="16S rRNA (cytosine(1402)-N(4))-methyltransferase RsmH"/>
    <property type="match status" value="1"/>
</dbReference>
<dbReference type="Pfam" id="PF01795">
    <property type="entry name" value="Methyltransf_5"/>
    <property type="match status" value="1"/>
</dbReference>
<accession>A0A3E3DYD8</accession>
<dbReference type="GeneID" id="97999879"/>
<evidence type="ECO:0000256" key="1">
    <source>
        <dbReference type="ARBA" id="ARBA00010396"/>
    </source>
</evidence>
<reference evidence="8 9" key="1">
    <citation type="submission" date="2018-08" db="EMBL/GenBank/DDBJ databases">
        <title>A genome reference for cultivated species of the human gut microbiota.</title>
        <authorList>
            <person name="Zou Y."/>
            <person name="Xue W."/>
            <person name="Luo G."/>
        </authorList>
    </citation>
    <scope>NUCLEOTIDE SEQUENCE [LARGE SCALE GENOMIC DNA]</scope>
    <source>
        <strain evidence="8 9">AM25-6</strain>
    </source>
</reference>
<dbReference type="HAMAP" id="MF_01007">
    <property type="entry name" value="16SrRNA_methyltr_H"/>
    <property type="match status" value="1"/>
</dbReference>
<dbReference type="SUPFAM" id="SSF53335">
    <property type="entry name" value="S-adenosyl-L-methionine-dependent methyltransferases"/>
    <property type="match status" value="1"/>
</dbReference>
<feature type="binding site" evidence="7">
    <location>
        <position position="78"/>
    </location>
    <ligand>
        <name>S-adenosyl-L-methionine</name>
        <dbReference type="ChEBI" id="CHEBI:59789"/>
    </ligand>
</feature>
<comment type="similarity">
    <text evidence="1 7">Belongs to the methyltransferase superfamily. RsmH family.</text>
</comment>
<keyword evidence="6 7" id="KW-0949">S-adenosyl-L-methionine</keyword>
<evidence type="ECO:0000313" key="9">
    <source>
        <dbReference type="Proteomes" id="UP000261212"/>
    </source>
</evidence>
<feature type="binding site" evidence="7">
    <location>
        <begin position="31"/>
        <end position="33"/>
    </location>
    <ligand>
        <name>S-adenosyl-L-methionine</name>
        <dbReference type="ChEBI" id="CHEBI:59789"/>
    </ligand>
</feature>
<dbReference type="FunFam" id="1.10.150.170:FF:000001">
    <property type="entry name" value="Ribosomal RNA small subunit methyltransferase H"/>
    <property type="match status" value="1"/>
</dbReference>
<evidence type="ECO:0000256" key="2">
    <source>
        <dbReference type="ARBA" id="ARBA00022490"/>
    </source>
</evidence>
<dbReference type="Gene3D" id="1.10.150.170">
    <property type="entry name" value="Putative methyltransferase TM0872, insert domain"/>
    <property type="match status" value="1"/>
</dbReference>
<feature type="binding site" evidence="7">
    <location>
        <position position="51"/>
    </location>
    <ligand>
        <name>S-adenosyl-L-methionine</name>
        <dbReference type="ChEBI" id="CHEBI:59789"/>
    </ligand>
</feature>
<proteinExistence type="inferred from homology"/>
<evidence type="ECO:0000256" key="6">
    <source>
        <dbReference type="ARBA" id="ARBA00022691"/>
    </source>
</evidence>
<comment type="catalytic activity">
    <reaction evidence="7">
        <text>cytidine(1402) in 16S rRNA + S-adenosyl-L-methionine = N(4)-methylcytidine(1402) in 16S rRNA + S-adenosyl-L-homocysteine + H(+)</text>
        <dbReference type="Rhea" id="RHEA:42928"/>
        <dbReference type="Rhea" id="RHEA-COMP:10286"/>
        <dbReference type="Rhea" id="RHEA-COMP:10287"/>
        <dbReference type="ChEBI" id="CHEBI:15378"/>
        <dbReference type="ChEBI" id="CHEBI:57856"/>
        <dbReference type="ChEBI" id="CHEBI:59789"/>
        <dbReference type="ChEBI" id="CHEBI:74506"/>
        <dbReference type="ChEBI" id="CHEBI:82748"/>
        <dbReference type="EC" id="2.1.1.199"/>
    </reaction>
</comment>
<evidence type="ECO:0000256" key="7">
    <source>
        <dbReference type="HAMAP-Rule" id="MF_01007"/>
    </source>
</evidence>
<dbReference type="PANTHER" id="PTHR11265:SF0">
    <property type="entry name" value="12S RRNA N4-METHYLCYTIDINE METHYLTRANSFERASE"/>
    <property type="match status" value="1"/>
</dbReference>
<dbReference type="GO" id="GO:0070475">
    <property type="term" value="P:rRNA base methylation"/>
    <property type="evidence" value="ECO:0007669"/>
    <property type="project" value="UniProtKB-UniRule"/>
</dbReference>
<dbReference type="SUPFAM" id="SSF81799">
    <property type="entry name" value="Putative methyltransferase TM0872, insert domain"/>
    <property type="match status" value="1"/>
</dbReference>
<dbReference type="PANTHER" id="PTHR11265">
    <property type="entry name" value="S-ADENOSYL-METHYLTRANSFERASE MRAW"/>
    <property type="match status" value="1"/>
</dbReference>
<keyword evidence="5 7" id="KW-0808">Transferase</keyword>
<feature type="binding site" evidence="7">
    <location>
        <position position="99"/>
    </location>
    <ligand>
        <name>S-adenosyl-L-methionine</name>
        <dbReference type="ChEBI" id="CHEBI:59789"/>
    </ligand>
</feature>
<evidence type="ECO:0000256" key="3">
    <source>
        <dbReference type="ARBA" id="ARBA00022552"/>
    </source>
</evidence>
<keyword evidence="2 7" id="KW-0963">Cytoplasm</keyword>
<protein>
    <recommendedName>
        <fullName evidence="7">Ribosomal RNA small subunit methyltransferase H</fullName>
        <ecNumber evidence="7">2.1.1.199</ecNumber>
    </recommendedName>
    <alternativeName>
        <fullName evidence="7">16S rRNA m(4)C1402 methyltransferase</fullName>
    </alternativeName>
    <alternativeName>
        <fullName evidence="7">rRNA (cytosine-N(4)-)-methyltransferase RsmH</fullName>
    </alternativeName>
</protein>
<name>A0A3E3DYD8_9FIRM</name>
<dbReference type="GO" id="GO:0071424">
    <property type="term" value="F:rRNA (cytosine-N4-)-methyltransferase activity"/>
    <property type="evidence" value="ECO:0007669"/>
    <property type="project" value="UniProtKB-UniRule"/>
</dbReference>
<comment type="caution">
    <text evidence="8">The sequence shown here is derived from an EMBL/GenBank/DDBJ whole genome shotgun (WGS) entry which is preliminary data.</text>
</comment>
<dbReference type="InterPro" id="IPR002903">
    <property type="entry name" value="RsmH"/>
</dbReference>
<dbReference type="Gene3D" id="3.40.50.150">
    <property type="entry name" value="Vaccinia Virus protein VP39"/>
    <property type="match status" value="1"/>
</dbReference>
<comment type="function">
    <text evidence="7">Specifically methylates the N4 position of cytidine in position 1402 (C1402) of 16S rRNA.</text>
</comment>
<dbReference type="Proteomes" id="UP000261212">
    <property type="component" value="Unassembled WGS sequence"/>
</dbReference>
<dbReference type="GO" id="GO:0005737">
    <property type="term" value="C:cytoplasm"/>
    <property type="evidence" value="ECO:0007669"/>
    <property type="project" value="UniProtKB-SubCell"/>
</dbReference>
<evidence type="ECO:0000256" key="4">
    <source>
        <dbReference type="ARBA" id="ARBA00022603"/>
    </source>
</evidence>
<organism evidence="8 9">
    <name type="scientific">Anaerofustis stercorihominis</name>
    <dbReference type="NCBI Taxonomy" id="214853"/>
    <lineage>
        <taxon>Bacteria</taxon>
        <taxon>Bacillati</taxon>
        <taxon>Bacillota</taxon>
        <taxon>Clostridia</taxon>
        <taxon>Eubacteriales</taxon>
        <taxon>Eubacteriaceae</taxon>
        <taxon>Anaerofustis</taxon>
    </lineage>
</organism>
<dbReference type="EC" id="2.1.1.199" evidence="7"/>
<dbReference type="InterPro" id="IPR029063">
    <property type="entry name" value="SAM-dependent_MTases_sf"/>
</dbReference>
<gene>
    <name evidence="7 8" type="primary">rsmH</name>
    <name evidence="8" type="ORF">DW687_04835</name>
</gene>